<dbReference type="InterPro" id="IPR021255">
    <property type="entry name" value="DUF2807"/>
</dbReference>
<dbReference type="InterPro" id="IPR007168">
    <property type="entry name" value="Phageshock_PspC_N"/>
</dbReference>
<gene>
    <name evidence="12" type="ORF">DDQ68_08155</name>
</gene>
<evidence type="ECO:0000256" key="1">
    <source>
        <dbReference type="ARBA" id="ARBA00004162"/>
    </source>
</evidence>
<dbReference type="InterPro" id="IPR052027">
    <property type="entry name" value="PspC"/>
</dbReference>
<evidence type="ECO:0000259" key="10">
    <source>
        <dbReference type="Pfam" id="PF22571"/>
    </source>
</evidence>
<evidence type="ECO:0000256" key="6">
    <source>
        <dbReference type="SAM" id="MobiDB-lite"/>
    </source>
</evidence>
<evidence type="ECO:0000256" key="7">
    <source>
        <dbReference type="SAM" id="Phobius"/>
    </source>
</evidence>
<proteinExistence type="predicted"/>
<evidence type="ECO:0000256" key="4">
    <source>
        <dbReference type="ARBA" id="ARBA00022989"/>
    </source>
</evidence>
<evidence type="ECO:0000256" key="2">
    <source>
        <dbReference type="ARBA" id="ARBA00022475"/>
    </source>
</evidence>
<feature type="domain" description="Phage shock protein PspC N-terminal" evidence="8">
    <location>
        <begin position="187"/>
        <end position="261"/>
    </location>
</feature>
<name>A0A2Z3GLZ4_9BACT</name>
<dbReference type="Proteomes" id="UP000245999">
    <property type="component" value="Chromosome"/>
</dbReference>
<reference evidence="13" key="1">
    <citation type="submission" date="2018-04" db="EMBL/GenBank/DDBJ databases">
        <title>Complete genome of Antarctic heterotrophic bacterium Hymenobacter nivis.</title>
        <authorList>
            <person name="Terashima M."/>
        </authorList>
    </citation>
    <scope>NUCLEOTIDE SEQUENCE [LARGE SCALE GENOMIC DNA]</scope>
    <source>
        <strain evidence="13">NBRC 111535</strain>
    </source>
</reference>
<dbReference type="InterPro" id="IPR054319">
    <property type="entry name" value="PspC-rel_ToastRack"/>
</dbReference>
<keyword evidence="2" id="KW-1003">Cell membrane</keyword>
<feature type="transmembrane region" description="Helical" evidence="7">
    <location>
        <begin position="467"/>
        <end position="488"/>
    </location>
</feature>
<keyword evidence="13" id="KW-1185">Reference proteome</keyword>
<evidence type="ECO:0000256" key="5">
    <source>
        <dbReference type="ARBA" id="ARBA00023136"/>
    </source>
</evidence>
<evidence type="ECO:0008006" key="14">
    <source>
        <dbReference type="Google" id="ProtNLM"/>
    </source>
</evidence>
<protein>
    <recommendedName>
        <fullName evidence="14">PspC domain-containing protein</fullName>
    </recommendedName>
</protein>
<dbReference type="OrthoDB" id="5772680at2"/>
<organism evidence="12 13">
    <name type="scientific">Hymenobacter nivis</name>
    <dbReference type="NCBI Taxonomy" id="1850093"/>
    <lineage>
        <taxon>Bacteria</taxon>
        <taxon>Pseudomonadati</taxon>
        <taxon>Bacteroidota</taxon>
        <taxon>Cytophagia</taxon>
        <taxon>Cytophagales</taxon>
        <taxon>Hymenobacteraceae</taxon>
        <taxon>Hymenobacter</taxon>
    </lineage>
</organism>
<dbReference type="PANTHER" id="PTHR33885">
    <property type="entry name" value="PHAGE SHOCK PROTEIN C"/>
    <property type="match status" value="1"/>
</dbReference>
<dbReference type="Pfam" id="PF04024">
    <property type="entry name" value="PspC"/>
    <property type="match status" value="2"/>
</dbReference>
<evidence type="ECO:0000256" key="3">
    <source>
        <dbReference type="ARBA" id="ARBA00022692"/>
    </source>
</evidence>
<feature type="compositionally biased region" description="Low complexity" evidence="6">
    <location>
        <begin position="692"/>
        <end position="705"/>
    </location>
</feature>
<evidence type="ECO:0000259" key="9">
    <source>
        <dbReference type="Pfam" id="PF10988"/>
    </source>
</evidence>
<dbReference type="KEGG" id="hnv:DDQ68_08155"/>
<dbReference type="EMBL" id="CP029145">
    <property type="protein sequence ID" value="AWM32757.1"/>
    <property type="molecule type" value="Genomic_DNA"/>
</dbReference>
<feature type="domain" description="Putative auto-transporter adhesin head GIN" evidence="9">
    <location>
        <begin position="749"/>
        <end position="936"/>
    </location>
</feature>
<dbReference type="Pfam" id="PF22571">
    <property type="entry name" value="LiaI-LiaF-TM_PspC"/>
    <property type="match status" value="1"/>
</dbReference>
<dbReference type="InterPro" id="IPR054321">
    <property type="entry name" value="PspC-rel_TM"/>
</dbReference>
<dbReference type="Gene3D" id="2.160.20.120">
    <property type="match status" value="1"/>
</dbReference>
<comment type="subcellular location">
    <subcellularLocation>
        <location evidence="1">Cell membrane</location>
        <topology evidence="1">Single-pass membrane protein</topology>
    </subcellularLocation>
</comment>
<dbReference type="AlphaFoldDB" id="A0A2Z3GLZ4"/>
<evidence type="ECO:0000313" key="13">
    <source>
        <dbReference type="Proteomes" id="UP000245999"/>
    </source>
</evidence>
<accession>A0A2Z3GLZ4</accession>
<dbReference type="PANTHER" id="PTHR33885:SF3">
    <property type="entry name" value="PHAGE SHOCK PROTEIN C"/>
    <property type="match status" value="1"/>
</dbReference>
<keyword evidence="4 7" id="KW-1133">Transmembrane helix</keyword>
<feature type="domain" description="PspC-related ToastRack" evidence="11">
    <location>
        <begin position="562"/>
        <end position="688"/>
    </location>
</feature>
<feature type="domain" description="Phage shock protein PspC N-terminal" evidence="8">
    <location>
        <begin position="281"/>
        <end position="338"/>
    </location>
</feature>
<feature type="domain" description="PspC-related transmembrane region" evidence="10">
    <location>
        <begin position="379"/>
        <end position="527"/>
    </location>
</feature>
<sequence length="952" mass="101740">MSSPRPGRSFCRNCATRGRKWPCPWASSARAGRPATPADAARFFAFHSPDFNRPRSAFFRMKKNISINLQGLIFHIEEDGYEVLGRYLAEVKAHFASFRGHQDIVADIEGRIAEIFSARLSAAKQVITLEDVEAMTAKMGRVSDFASDLDEDDEAETAGTYAGGPTAGAYAGSTAGPAAAAADGAPKRLFRDMAHRKVAGVAAGLAQYFAVNPLWIRLAFVALVLFKPFLRIGHTFDFDNPVNLSGFAVLLYVILWVLLPKNYDAPNPDDIAPGTGPLAGRRLFRDTDTGKIGGVAAGLAYYLNLDVTLVRVLLLAGLFAGGFTLVLYLILWVVAPEAKTVSEKMQMRGEGVTLSGIDNNLRATVLDADGNPVAPAPNRPVGAFLEGAARGARPAVSFLGTLIRWGVGALLIFTGGSLLLSLFTMLGVVAGLLPSTSVRGNGWGGLHYDNSSSAQGFASVLHNVQPWAGVVALLAVGIPVLALVLLGLRLILRRSVVGRLGGLSLLGLWLVGVAGTAVAGGQLAREFRTRGNVTTTRPLAPVPGRSMVLAVRHGDDEDGDEFFESVDVNIAPADSGRTPFIEQEVRARGASAAAARQMATSSVHYSFTQQDSVLTLDRGFTLTNDAPFRNQKVTLTLHLPLGKNYRLTKDFVDRLDDDNFQGSRRPSGNGDYRARLLRNGRFQCLDCPAVPSDNENSDNSSADNNDSNDDNGNDDNNDSSVRLNYGGAPSFDTELGSYGSGRRLFSETDFTRVSVVGGYRVVVRHGDAFKIEAGGNQDELNDLRISRDGNTLEIKPRDTSFFGKDWNRDQQKVLIRIEMPAVESLELAGGIQADLGGFDRQDRLQVQQAGVSHLRLNGNYGTLKLSLAGPCRTTATGHADDLSFDAAGAAELAGANLQTRTAKVNLVGGCKARLNVSEALKGDAVGGSEVAYSGNPKSVKVNAIGGSSFHRL</sequence>
<evidence type="ECO:0000313" key="12">
    <source>
        <dbReference type="EMBL" id="AWM32757.1"/>
    </source>
</evidence>
<evidence type="ECO:0000259" key="8">
    <source>
        <dbReference type="Pfam" id="PF04024"/>
    </source>
</evidence>
<feature type="compositionally biased region" description="Acidic residues" evidence="6">
    <location>
        <begin position="706"/>
        <end position="717"/>
    </location>
</feature>
<dbReference type="Pfam" id="PF22744">
    <property type="entry name" value="Toast-rack_PspC-Cterm"/>
    <property type="match status" value="1"/>
</dbReference>
<dbReference type="Pfam" id="PF10988">
    <property type="entry name" value="DUF2807"/>
    <property type="match status" value="1"/>
</dbReference>
<feature type="transmembrane region" description="Helical" evidence="7">
    <location>
        <begin position="242"/>
        <end position="259"/>
    </location>
</feature>
<feature type="transmembrane region" description="Helical" evidence="7">
    <location>
        <begin position="407"/>
        <end position="433"/>
    </location>
</feature>
<keyword evidence="5 7" id="KW-0472">Membrane</keyword>
<feature type="transmembrane region" description="Helical" evidence="7">
    <location>
        <begin position="312"/>
        <end position="335"/>
    </location>
</feature>
<feature type="region of interest" description="Disordered" evidence="6">
    <location>
        <begin position="687"/>
        <end position="728"/>
    </location>
</feature>
<evidence type="ECO:0000259" key="11">
    <source>
        <dbReference type="Pfam" id="PF22744"/>
    </source>
</evidence>
<dbReference type="GO" id="GO:0005886">
    <property type="term" value="C:plasma membrane"/>
    <property type="evidence" value="ECO:0007669"/>
    <property type="project" value="UniProtKB-SubCell"/>
</dbReference>
<keyword evidence="3 7" id="KW-0812">Transmembrane</keyword>
<feature type="transmembrane region" description="Helical" evidence="7">
    <location>
        <begin position="500"/>
        <end position="520"/>
    </location>
</feature>